<dbReference type="InterPro" id="IPR051496">
    <property type="entry name" value="H-rev107_PLA/AT"/>
</dbReference>
<dbReference type="Pfam" id="PF04970">
    <property type="entry name" value="LRAT"/>
    <property type="match status" value="1"/>
</dbReference>
<dbReference type="RefSeq" id="WP_103918641.1">
    <property type="nucleotide sequence ID" value="NZ_FMSV02000065.1"/>
</dbReference>
<evidence type="ECO:0000313" key="5">
    <source>
        <dbReference type="EMBL" id="SEH04591.1"/>
    </source>
</evidence>
<name>A0A1H6F5D2_9GAMM</name>
<feature type="domain" description="LRAT" evidence="4">
    <location>
        <begin position="13"/>
        <end position="105"/>
    </location>
</feature>
<keyword evidence="2" id="KW-0378">Hydrolase</keyword>
<keyword evidence="1" id="KW-0808">Transferase</keyword>
<dbReference type="Gene3D" id="3.90.1720.10">
    <property type="entry name" value="endopeptidase domain like (from Nostoc punctiforme)"/>
    <property type="match status" value="1"/>
</dbReference>
<dbReference type="GO" id="GO:0005737">
    <property type="term" value="C:cytoplasm"/>
    <property type="evidence" value="ECO:0007669"/>
    <property type="project" value="TreeGrafter"/>
</dbReference>
<evidence type="ECO:0000259" key="4">
    <source>
        <dbReference type="PROSITE" id="PS51934"/>
    </source>
</evidence>
<proteinExistence type="predicted"/>
<dbReference type="AlphaFoldDB" id="A0A1H6F5D2"/>
<evidence type="ECO:0000256" key="2">
    <source>
        <dbReference type="ARBA" id="ARBA00022801"/>
    </source>
</evidence>
<evidence type="ECO:0000256" key="1">
    <source>
        <dbReference type="ARBA" id="ARBA00022679"/>
    </source>
</evidence>
<dbReference type="GO" id="GO:0004623">
    <property type="term" value="F:phospholipase A2 activity"/>
    <property type="evidence" value="ECO:0007669"/>
    <property type="project" value="TreeGrafter"/>
</dbReference>
<accession>A0A1H6F5D2</accession>
<dbReference type="Proteomes" id="UP000236724">
    <property type="component" value="Unassembled WGS sequence"/>
</dbReference>
<dbReference type="OrthoDB" id="6398855at2"/>
<dbReference type="GO" id="GO:0016410">
    <property type="term" value="F:N-acyltransferase activity"/>
    <property type="evidence" value="ECO:0007669"/>
    <property type="project" value="TreeGrafter"/>
</dbReference>
<gene>
    <name evidence="5" type="ORF">MBHS_00440</name>
</gene>
<keyword evidence="6" id="KW-1185">Reference proteome</keyword>
<dbReference type="InterPro" id="IPR007053">
    <property type="entry name" value="LRAT_dom"/>
</dbReference>
<dbReference type="GO" id="GO:0070292">
    <property type="term" value="P:N-acylphosphatidylethanolamine metabolic process"/>
    <property type="evidence" value="ECO:0007669"/>
    <property type="project" value="TreeGrafter"/>
</dbReference>
<protein>
    <submittedName>
        <fullName evidence="5">NC domain protein</fullName>
    </submittedName>
</protein>
<keyword evidence="3" id="KW-0443">Lipid metabolism</keyword>
<dbReference type="PANTHER" id="PTHR13943:SF31">
    <property type="entry name" value="PHOSPHOLIPASE A AND ACYLTRANSFERASE 3"/>
    <property type="match status" value="1"/>
</dbReference>
<organism evidence="5 6">
    <name type="scientific">Candidatus Venteria ishoeyi</name>
    <dbReference type="NCBI Taxonomy" id="1899563"/>
    <lineage>
        <taxon>Bacteria</taxon>
        <taxon>Pseudomonadati</taxon>
        <taxon>Pseudomonadota</taxon>
        <taxon>Gammaproteobacteria</taxon>
        <taxon>Thiotrichales</taxon>
        <taxon>Thiotrichaceae</taxon>
        <taxon>Venteria</taxon>
    </lineage>
</organism>
<dbReference type="GO" id="GO:0008970">
    <property type="term" value="F:phospholipase A1 activity"/>
    <property type="evidence" value="ECO:0007669"/>
    <property type="project" value="TreeGrafter"/>
</dbReference>
<evidence type="ECO:0000313" key="6">
    <source>
        <dbReference type="Proteomes" id="UP000236724"/>
    </source>
</evidence>
<reference evidence="5 6" key="1">
    <citation type="submission" date="2016-10" db="EMBL/GenBank/DDBJ databases">
        <authorList>
            <person name="de Groot N.N."/>
        </authorList>
    </citation>
    <scope>NUCLEOTIDE SEQUENCE [LARGE SCALE GENOMIC DNA]</scope>
    <source>
        <strain evidence="5">MBHS1</strain>
    </source>
</reference>
<dbReference type="EMBL" id="FMSV02000065">
    <property type="protein sequence ID" value="SEH04591.1"/>
    <property type="molecule type" value="Genomic_DNA"/>
</dbReference>
<dbReference type="PROSITE" id="PS51934">
    <property type="entry name" value="LRAT"/>
    <property type="match status" value="1"/>
</dbReference>
<evidence type="ECO:0000256" key="3">
    <source>
        <dbReference type="ARBA" id="ARBA00023098"/>
    </source>
</evidence>
<dbReference type="PANTHER" id="PTHR13943">
    <property type="entry name" value="HRAS-LIKE SUPPRESSOR - RELATED"/>
    <property type="match status" value="1"/>
</dbReference>
<sequence>MIKRQNRYPPGTILKIKFGIYFHYGIADGEGNVIHNSKKRMQVTCETESAFAEGRTIQVSHISSENPEKAVIKAKQYIGMPYKILKNNCEHFVRLAHGLESESPQIQYWIISAFAAAITIKSDNTLIQLTSGAVVAASLLTPVEQSPLRNAVIAGLAAFGIGILLKTEKSNHSSHAHINTY</sequence>